<dbReference type="RefSeq" id="XP_024579578.1">
    <property type="nucleotide sequence ID" value="XM_024729175.1"/>
</dbReference>
<proteinExistence type="predicted"/>
<organism evidence="3 4">
    <name type="scientific">Plasmopara halstedii</name>
    <name type="common">Downy mildew of sunflower</name>
    <dbReference type="NCBI Taxonomy" id="4781"/>
    <lineage>
        <taxon>Eukaryota</taxon>
        <taxon>Sar</taxon>
        <taxon>Stramenopiles</taxon>
        <taxon>Oomycota</taxon>
        <taxon>Peronosporomycetes</taxon>
        <taxon>Peronosporales</taxon>
        <taxon>Peronosporaceae</taxon>
        <taxon>Plasmopara</taxon>
    </lineage>
</organism>
<evidence type="ECO:0000313" key="4">
    <source>
        <dbReference type="Proteomes" id="UP000054928"/>
    </source>
</evidence>
<feature type="region of interest" description="Disordered" evidence="2">
    <location>
        <begin position="145"/>
        <end position="169"/>
    </location>
</feature>
<keyword evidence="4" id="KW-1185">Reference proteome</keyword>
<dbReference type="AlphaFoldDB" id="A0A0P1APG7"/>
<dbReference type="OrthoDB" id="204991at2759"/>
<keyword evidence="1" id="KW-0175">Coiled coil</keyword>
<feature type="compositionally biased region" description="Polar residues" evidence="2">
    <location>
        <begin position="264"/>
        <end position="274"/>
    </location>
</feature>
<sequence>MAFVQGLDPKVHESKDYDIKKETQAISDAVDEDIFHSDSDDQYDALKRTPTLLDVAKHEDFIATRLSFAINDIENEYKSTKATHKAHCLIEPTHLDVNTERAGQRNKQGAAGFIEQQQQYEDDEFEVDAANVRKAAEILATKAAKASSVGHHLPSRNRSKPSKGAISSSPLTKVEMQRAMMQYKLSNFQSQQLPLTQRRLFLASIAQGNSLSNAKNKKRVANREAINELAKDKLTQARQQQKDLFEFARFDDERHCRFHPRLHNYSSKKASQSSPDDEGGRVGDKVDFHRLNDNFIRRMEAGERARQEQLRRTREEAAYSCRLDKKECHTCGNTQSYSELTQKRKKCPNCGVTYRSRIVWSDVAKEFLSRMEEFQKQYKERHREKQEEYERQEELACTPKQDVESSKKTWDEVRDEFLGRLQLDMEYREMSRAAIMEEIQRECSFSPSITRRAQMLKLDEFDERMRRDLIGRRNRLKFSGSDLQKHFCLGFESDLNYCCNHRPSKFAQLSKRSKIEKWLCRNLLIALRKS</sequence>
<dbReference type="Proteomes" id="UP000054928">
    <property type="component" value="Unassembled WGS sequence"/>
</dbReference>
<name>A0A0P1APG7_PLAHL</name>
<protein>
    <submittedName>
        <fullName evidence="3">Uncharacterized protein</fullName>
    </submittedName>
</protein>
<reference evidence="4" key="1">
    <citation type="submission" date="2014-09" db="EMBL/GenBank/DDBJ databases">
        <authorList>
            <person name="Sharma Rahul"/>
            <person name="Thines Marco"/>
        </authorList>
    </citation>
    <scope>NUCLEOTIDE SEQUENCE [LARGE SCALE GENOMIC DNA]</scope>
</reference>
<evidence type="ECO:0000256" key="2">
    <source>
        <dbReference type="SAM" id="MobiDB-lite"/>
    </source>
</evidence>
<feature type="coiled-coil region" evidence="1">
    <location>
        <begin position="368"/>
        <end position="395"/>
    </location>
</feature>
<evidence type="ECO:0000256" key="1">
    <source>
        <dbReference type="SAM" id="Coils"/>
    </source>
</evidence>
<feature type="region of interest" description="Disordered" evidence="2">
    <location>
        <begin position="262"/>
        <end position="284"/>
    </location>
</feature>
<accession>A0A0P1APG7</accession>
<dbReference type="GeneID" id="36408477"/>
<dbReference type="EMBL" id="CCYD01000653">
    <property type="protein sequence ID" value="CEG43209.1"/>
    <property type="molecule type" value="Genomic_DNA"/>
</dbReference>
<evidence type="ECO:0000313" key="3">
    <source>
        <dbReference type="EMBL" id="CEG43209.1"/>
    </source>
</evidence>